<organism evidence="1 2">
    <name type="scientific">Trichobilharzia regenti</name>
    <name type="common">Nasal bird schistosome</name>
    <dbReference type="NCBI Taxonomy" id="157069"/>
    <lineage>
        <taxon>Eukaryota</taxon>
        <taxon>Metazoa</taxon>
        <taxon>Spiralia</taxon>
        <taxon>Lophotrochozoa</taxon>
        <taxon>Platyhelminthes</taxon>
        <taxon>Trematoda</taxon>
        <taxon>Digenea</taxon>
        <taxon>Strigeidida</taxon>
        <taxon>Schistosomatoidea</taxon>
        <taxon>Schistosomatidae</taxon>
        <taxon>Trichobilharzia</taxon>
    </lineage>
</organism>
<evidence type="ECO:0000313" key="1">
    <source>
        <dbReference type="Proteomes" id="UP000050795"/>
    </source>
</evidence>
<name>A0AA85JJ93_TRIRE</name>
<protein>
    <submittedName>
        <fullName evidence="2">Uncharacterized protein</fullName>
    </submittedName>
</protein>
<dbReference type="WBParaSite" id="TREG1_19680.1">
    <property type="protein sequence ID" value="TREG1_19680.1"/>
    <property type="gene ID" value="TREG1_19680"/>
</dbReference>
<evidence type="ECO:0000313" key="2">
    <source>
        <dbReference type="WBParaSite" id="TREG1_19680.1"/>
    </source>
</evidence>
<dbReference type="AlphaFoldDB" id="A0AA85JJ93"/>
<accession>A0AA85JJ93</accession>
<proteinExistence type="predicted"/>
<reference evidence="1" key="1">
    <citation type="submission" date="2022-06" db="EMBL/GenBank/DDBJ databases">
        <authorList>
            <person name="Berger JAMES D."/>
            <person name="Berger JAMES D."/>
        </authorList>
    </citation>
    <scope>NUCLEOTIDE SEQUENCE [LARGE SCALE GENOMIC DNA]</scope>
</reference>
<reference evidence="2" key="2">
    <citation type="submission" date="2023-11" db="UniProtKB">
        <authorList>
            <consortium name="WormBaseParasite"/>
        </authorList>
    </citation>
    <scope>IDENTIFICATION</scope>
</reference>
<dbReference type="Proteomes" id="UP000050795">
    <property type="component" value="Unassembled WGS sequence"/>
</dbReference>
<keyword evidence="1" id="KW-1185">Reference proteome</keyword>
<sequence length="307" mass="35124">MEISITSENNHAYATKITRRDVFYPDIPSVVLKTSLPATLSYEQTVWSDLPNVPTLLIELLSEIDKCIPPLKYIGYGIGDCTLKHCDKILNVLLTARYESDLRKSIIHQCHRSLLAQIIVLFLLRMEDPPFIATSTLCSALLEKKISINLQTPKCDQYDANIEMIIQDCLTPLSIYQKATISYFIENCQRWCQSEIAYQIKQNSKFEQNEVYPKLLEFLAHFFSKSLIGLPKSYISSLLLAHSNADLDNIREEIFIVLTGMISSYFWHRNSIECLCIIERNTFNKLPTLIGSDSENDDLYNGGFLSD</sequence>